<feature type="transmembrane region" description="Helical" evidence="1">
    <location>
        <begin position="64"/>
        <end position="84"/>
    </location>
</feature>
<sequence>MLLELPLHVFVIFLAMVIPGIISPKNACKAISLPYVKRILFNYCGSVVPFFVALTILLSGNTPWHHTLVMSVTSIAIISLHTYITSKTVLVNVIRYFITFTSLAMAFLNINEVLYVLPFAAVIGIILGSDIIPFTISLANGKIASHKRIIVGGLMALDSISLVLMLSITILSIVYYTLLAFTT</sequence>
<proteinExistence type="predicted"/>
<gene>
    <name evidence="2" type="ORF">ENO77_04155</name>
</gene>
<protein>
    <recommendedName>
        <fullName evidence="3">DUF1614 domain-containing protein</fullName>
    </recommendedName>
</protein>
<feature type="transmembrane region" description="Helical" evidence="1">
    <location>
        <begin position="116"/>
        <end position="139"/>
    </location>
</feature>
<dbReference type="EMBL" id="DSGT01000011">
    <property type="protein sequence ID" value="HEW53338.1"/>
    <property type="molecule type" value="Genomic_DNA"/>
</dbReference>
<accession>A0A7C2ZPP1</accession>
<feature type="transmembrane region" description="Helical" evidence="1">
    <location>
        <begin position="93"/>
        <end position="110"/>
    </location>
</feature>
<keyword evidence="1" id="KW-1133">Transmembrane helix</keyword>
<feature type="transmembrane region" description="Helical" evidence="1">
    <location>
        <begin position="151"/>
        <end position="178"/>
    </location>
</feature>
<name>A0A7C2ZPP1_9CREN</name>
<reference evidence="2" key="1">
    <citation type="journal article" date="2020" name="mSystems">
        <title>Genome- and Community-Level Interaction Insights into Carbon Utilization and Element Cycling Functions of Hydrothermarchaeota in Hydrothermal Sediment.</title>
        <authorList>
            <person name="Zhou Z."/>
            <person name="Liu Y."/>
            <person name="Xu W."/>
            <person name="Pan J."/>
            <person name="Luo Z.H."/>
            <person name="Li M."/>
        </authorList>
    </citation>
    <scope>NUCLEOTIDE SEQUENCE [LARGE SCALE GENOMIC DNA]</scope>
    <source>
        <strain evidence="2">SpSt-16</strain>
    </source>
</reference>
<dbReference type="AlphaFoldDB" id="A0A7C2ZPP1"/>
<keyword evidence="1" id="KW-0472">Membrane</keyword>
<evidence type="ECO:0000256" key="1">
    <source>
        <dbReference type="SAM" id="Phobius"/>
    </source>
</evidence>
<keyword evidence="1" id="KW-0812">Transmembrane</keyword>
<organism evidence="2">
    <name type="scientific">Ignisphaera aggregans</name>
    <dbReference type="NCBI Taxonomy" id="334771"/>
    <lineage>
        <taxon>Archaea</taxon>
        <taxon>Thermoproteota</taxon>
        <taxon>Thermoprotei</taxon>
        <taxon>Desulfurococcales</taxon>
        <taxon>Desulfurococcaceae</taxon>
        <taxon>Ignisphaera</taxon>
    </lineage>
</organism>
<feature type="transmembrane region" description="Helical" evidence="1">
    <location>
        <begin position="6"/>
        <end position="27"/>
    </location>
</feature>
<evidence type="ECO:0008006" key="3">
    <source>
        <dbReference type="Google" id="ProtNLM"/>
    </source>
</evidence>
<feature type="transmembrane region" description="Helical" evidence="1">
    <location>
        <begin position="39"/>
        <end position="58"/>
    </location>
</feature>
<evidence type="ECO:0000313" key="2">
    <source>
        <dbReference type="EMBL" id="HEW53338.1"/>
    </source>
</evidence>
<comment type="caution">
    <text evidence="2">The sequence shown here is derived from an EMBL/GenBank/DDBJ whole genome shotgun (WGS) entry which is preliminary data.</text>
</comment>